<dbReference type="EMBL" id="JAQJAN010000003">
    <property type="protein sequence ID" value="KAJ5734071.1"/>
    <property type="molecule type" value="Genomic_DNA"/>
</dbReference>
<protein>
    <submittedName>
        <fullName evidence="2">Uncharacterized protein</fullName>
    </submittedName>
</protein>
<dbReference type="AlphaFoldDB" id="A0AAD6HSM6"/>
<gene>
    <name evidence="2" type="ORF">N7493_002857</name>
</gene>
<comment type="caution">
    <text evidence="2">The sequence shown here is derived from an EMBL/GenBank/DDBJ whole genome shotgun (WGS) entry which is preliminary data.</text>
</comment>
<sequence>MFHHNSAQVKGVYVVEDGTGVELLSRPQRSASLKYNNTRSKDQKEPERLRKWKWGSITVDILCILLVVPFLFLVIFCAEKHKKTVDESELNRMNQGLWASATAFTLVFSALGSRMTKRIAEWRLERGSQLYTLETLNGSSTFINALVTQLRLRNFGILSLSLALLWSVSPVGSQSPLHVLSTAQTVSTSHQSVGYRPINTSSVVDGAADLDYYAPYIDALYTTSIIAAGTFRYSSMDPWVNLKIPSFEALSSAPNSTGWVSVPQADKNITYSALTGVPLSGLNETGNVTTIIESTYFSLSLVNTTGTLKLAGNGVVANLTCYESFEPWDDSSPGANETFYVVFSPVNQSFEATFQWTQKYFYSEVGCVVTGDQVTDRDCSVKAMKTSRSSTPPEFNWITIDNIGLQWNSLLSGQNFSLSEAYIRYPQSPLDAQLSDTSTASPSIEDLRVRLSQLLNTIFFSTTDPTGSLQGEPSDPVYTSAARVSYNPGSIYSVNFVWLGIFLVATIIMAAAAVVTLILTLLSLNPDVLGYVSTFIWSSPSLDLPQSGTFIPADRKTRSIRPLEIRLGDLRGEEEIGELAVGSIFDTTQVRPGRLYQ</sequence>
<reference evidence="2" key="1">
    <citation type="journal article" date="2023" name="IMA Fungus">
        <title>Comparative genomic study of the Penicillium genus elucidates a diverse pangenome and 15 lateral gene transfer events.</title>
        <authorList>
            <person name="Petersen C."/>
            <person name="Sorensen T."/>
            <person name="Nielsen M.R."/>
            <person name="Sondergaard T.E."/>
            <person name="Sorensen J.L."/>
            <person name="Fitzpatrick D.A."/>
            <person name="Frisvad J.C."/>
            <person name="Nielsen K.L."/>
        </authorList>
    </citation>
    <scope>NUCLEOTIDE SEQUENCE</scope>
    <source>
        <strain evidence="2">IBT 17514</strain>
    </source>
</reference>
<keyword evidence="1" id="KW-0472">Membrane</keyword>
<reference evidence="2" key="2">
    <citation type="submission" date="2023-01" db="EMBL/GenBank/DDBJ databases">
        <authorList>
            <person name="Petersen C."/>
        </authorList>
    </citation>
    <scope>NUCLEOTIDE SEQUENCE</scope>
    <source>
        <strain evidence="2">IBT 17514</strain>
    </source>
</reference>
<name>A0AAD6HSM6_9EURO</name>
<evidence type="ECO:0000313" key="2">
    <source>
        <dbReference type="EMBL" id="KAJ5734071.1"/>
    </source>
</evidence>
<keyword evidence="3" id="KW-1185">Reference proteome</keyword>
<feature type="transmembrane region" description="Helical" evidence="1">
    <location>
        <begin position="96"/>
        <end position="113"/>
    </location>
</feature>
<evidence type="ECO:0000256" key="1">
    <source>
        <dbReference type="SAM" id="Phobius"/>
    </source>
</evidence>
<evidence type="ECO:0000313" key="3">
    <source>
        <dbReference type="Proteomes" id="UP001215712"/>
    </source>
</evidence>
<accession>A0AAD6HSM6</accession>
<proteinExistence type="predicted"/>
<keyword evidence="1" id="KW-1133">Transmembrane helix</keyword>
<keyword evidence="1" id="KW-0812">Transmembrane</keyword>
<dbReference type="Proteomes" id="UP001215712">
    <property type="component" value="Unassembled WGS sequence"/>
</dbReference>
<organism evidence="2 3">
    <name type="scientific">Penicillium malachiteum</name>
    <dbReference type="NCBI Taxonomy" id="1324776"/>
    <lineage>
        <taxon>Eukaryota</taxon>
        <taxon>Fungi</taxon>
        <taxon>Dikarya</taxon>
        <taxon>Ascomycota</taxon>
        <taxon>Pezizomycotina</taxon>
        <taxon>Eurotiomycetes</taxon>
        <taxon>Eurotiomycetidae</taxon>
        <taxon>Eurotiales</taxon>
        <taxon>Aspergillaceae</taxon>
        <taxon>Penicillium</taxon>
    </lineage>
</organism>
<feature type="transmembrane region" description="Helical" evidence="1">
    <location>
        <begin position="496"/>
        <end position="522"/>
    </location>
</feature>
<feature type="transmembrane region" description="Helical" evidence="1">
    <location>
        <begin position="54"/>
        <end position="76"/>
    </location>
</feature>